<feature type="region of interest" description="Disordered" evidence="1">
    <location>
        <begin position="1"/>
        <end position="23"/>
    </location>
</feature>
<sequence>MKKWKQWVLDARQVEDPDPPSTE</sequence>
<proteinExistence type="predicted"/>
<evidence type="ECO:0000313" key="2">
    <source>
        <dbReference type="EMBL" id="SVE45135.1"/>
    </source>
</evidence>
<accession>A0A383DLK8</accession>
<dbReference type="EMBL" id="UINC01218208">
    <property type="protein sequence ID" value="SVE45135.1"/>
    <property type="molecule type" value="Genomic_DNA"/>
</dbReference>
<dbReference type="AlphaFoldDB" id="A0A383DLK8"/>
<protein>
    <submittedName>
        <fullName evidence="2">Uncharacterized protein</fullName>
    </submittedName>
</protein>
<name>A0A383DLK8_9ZZZZ</name>
<gene>
    <name evidence="2" type="ORF">METZ01_LOCUS497989</name>
</gene>
<reference evidence="2" key="1">
    <citation type="submission" date="2018-05" db="EMBL/GenBank/DDBJ databases">
        <authorList>
            <person name="Lanie J.A."/>
            <person name="Ng W.-L."/>
            <person name="Kazmierczak K.M."/>
            <person name="Andrzejewski T.M."/>
            <person name="Davidsen T.M."/>
            <person name="Wayne K.J."/>
            <person name="Tettelin H."/>
            <person name="Glass J.I."/>
            <person name="Rusch D."/>
            <person name="Podicherti R."/>
            <person name="Tsui H.-C.T."/>
            <person name="Winkler M.E."/>
        </authorList>
    </citation>
    <scope>NUCLEOTIDE SEQUENCE</scope>
</reference>
<feature type="non-terminal residue" evidence="2">
    <location>
        <position position="23"/>
    </location>
</feature>
<organism evidence="2">
    <name type="scientific">marine metagenome</name>
    <dbReference type="NCBI Taxonomy" id="408172"/>
    <lineage>
        <taxon>unclassified sequences</taxon>
        <taxon>metagenomes</taxon>
        <taxon>ecological metagenomes</taxon>
    </lineage>
</organism>
<evidence type="ECO:0000256" key="1">
    <source>
        <dbReference type="SAM" id="MobiDB-lite"/>
    </source>
</evidence>